<dbReference type="Pfam" id="PF13469">
    <property type="entry name" value="Sulfotransfer_3"/>
    <property type="match status" value="1"/>
</dbReference>
<dbReference type="SUPFAM" id="SSF52540">
    <property type="entry name" value="P-loop containing nucleoside triphosphate hydrolases"/>
    <property type="match status" value="1"/>
</dbReference>
<dbReference type="InterPro" id="IPR027417">
    <property type="entry name" value="P-loop_NTPase"/>
</dbReference>
<dbReference type="PANTHER" id="PTHR10605">
    <property type="entry name" value="HEPARAN SULFATE SULFOTRANSFERASE"/>
    <property type="match status" value="1"/>
</dbReference>
<sequence>MALPDFLIAGVPKAGTTALHAALARHPGLYLSPVKEPKFFLSDGPPPKHGGPGDIQTYQEHVWRRADYERLFAGAPAGALTGEATPFYLHDLAAQRRIRELVPDVRIILLLRDPVDRAHSNWQHLWTAGLEPEADFVAAMRREPERVAAGWAAFWHYAGLGRYGSQVRHLFELFDRDQVLILRYRDLRETPAEALDRVCAFLGVATGVIDVVPQANVNFSVADTPVNGALRFLLRNGGRIGHRYPVWLRKTFRGPLLTALHRERGRRPRLTVAQRAAVLPGFIEEIRLLEEVTGVSYDDWTQLTTHTAQIVK</sequence>
<evidence type="ECO:0000313" key="2">
    <source>
        <dbReference type="EMBL" id="MDQ0367777.1"/>
    </source>
</evidence>
<keyword evidence="3" id="KW-1185">Reference proteome</keyword>
<dbReference type="RefSeq" id="WP_307242038.1">
    <property type="nucleotide sequence ID" value="NZ_JAUSUZ010000001.1"/>
</dbReference>
<organism evidence="2 3">
    <name type="scientific">Catenuloplanes indicus</name>
    <dbReference type="NCBI Taxonomy" id="137267"/>
    <lineage>
        <taxon>Bacteria</taxon>
        <taxon>Bacillati</taxon>
        <taxon>Actinomycetota</taxon>
        <taxon>Actinomycetes</taxon>
        <taxon>Micromonosporales</taxon>
        <taxon>Micromonosporaceae</taxon>
        <taxon>Catenuloplanes</taxon>
    </lineage>
</organism>
<evidence type="ECO:0000313" key="3">
    <source>
        <dbReference type="Proteomes" id="UP001240236"/>
    </source>
</evidence>
<dbReference type="InterPro" id="IPR037359">
    <property type="entry name" value="NST/OST"/>
</dbReference>
<dbReference type="Proteomes" id="UP001240236">
    <property type="component" value="Unassembled WGS sequence"/>
</dbReference>
<dbReference type="PANTHER" id="PTHR10605:SF56">
    <property type="entry name" value="BIFUNCTIONAL HEPARAN SULFATE N-DEACETYLASE_N-SULFOTRANSFERASE"/>
    <property type="match status" value="1"/>
</dbReference>
<protein>
    <recommendedName>
        <fullName evidence="4">Sulfotransferase</fullName>
    </recommendedName>
</protein>
<keyword evidence="1" id="KW-0808">Transferase</keyword>
<dbReference type="EMBL" id="JAUSUZ010000001">
    <property type="protein sequence ID" value="MDQ0367777.1"/>
    <property type="molecule type" value="Genomic_DNA"/>
</dbReference>
<dbReference type="GO" id="GO:0008146">
    <property type="term" value="F:sulfotransferase activity"/>
    <property type="evidence" value="ECO:0007669"/>
    <property type="project" value="InterPro"/>
</dbReference>
<comment type="caution">
    <text evidence="2">The sequence shown here is derived from an EMBL/GenBank/DDBJ whole genome shotgun (WGS) entry which is preliminary data.</text>
</comment>
<proteinExistence type="predicted"/>
<name>A0AAE3W2L2_9ACTN</name>
<accession>A0AAE3W2L2</accession>
<reference evidence="2 3" key="1">
    <citation type="submission" date="2023-07" db="EMBL/GenBank/DDBJ databases">
        <title>Sequencing the genomes of 1000 actinobacteria strains.</title>
        <authorList>
            <person name="Klenk H.-P."/>
        </authorList>
    </citation>
    <scope>NUCLEOTIDE SEQUENCE [LARGE SCALE GENOMIC DNA]</scope>
    <source>
        <strain evidence="2 3">DSM 44709</strain>
    </source>
</reference>
<dbReference type="Gene3D" id="3.40.50.300">
    <property type="entry name" value="P-loop containing nucleotide triphosphate hydrolases"/>
    <property type="match status" value="1"/>
</dbReference>
<evidence type="ECO:0000256" key="1">
    <source>
        <dbReference type="ARBA" id="ARBA00022679"/>
    </source>
</evidence>
<dbReference type="AlphaFoldDB" id="A0AAE3W2L2"/>
<evidence type="ECO:0008006" key="4">
    <source>
        <dbReference type="Google" id="ProtNLM"/>
    </source>
</evidence>
<gene>
    <name evidence="2" type="ORF">J2S42_004446</name>
</gene>